<evidence type="ECO:0000313" key="7">
    <source>
        <dbReference type="Proteomes" id="UP001595973"/>
    </source>
</evidence>
<evidence type="ECO:0000256" key="1">
    <source>
        <dbReference type="ARBA" id="ARBA00007074"/>
    </source>
</evidence>
<protein>
    <submittedName>
        <fullName evidence="6">NlpC/P60 family protein</fullName>
    </submittedName>
</protein>
<dbReference type="Gene3D" id="3.90.1720.10">
    <property type="entry name" value="endopeptidase domain like (from Nostoc punctiforme)"/>
    <property type="match status" value="1"/>
</dbReference>
<evidence type="ECO:0000256" key="4">
    <source>
        <dbReference type="ARBA" id="ARBA00022807"/>
    </source>
</evidence>
<sequence>MTDPRLTLSNGRVAHDSLRGQVQADSYVPGQLRRIAHPVADLLRAAGPGRLDRQLLMGEPFLEIDRLNGYSFGRAELNGYVGWVPTKALDDGPAATHRVCVRTTLAFRAPDIKTPGPVPLSLNSRLSVIREEGRFFVTDEERYIPASHLAPLDSPATDPIAVARLLLGTPYLWGGNSAFGIDCSGLVQLAAQACGLPCAGDSDLQSTSIGQPMPEGTPPAPGDLLFWPGHVVTVATPETILHANAHYMAVVEEPIAEGLARMGPPRAHRRRV</sequence>
<comment type="caution">
    <text evidence="6">The sequence shown here is derived from an EMBL/GenBank/DDBJ whole genome shotgun (WGS) entry which is preliminary data.</text>
</comment>
<keyword evidence="3" id="KW-0378">Hydrolase</keyword>
<evidence type="ECO:0000313" key="6">
    <source>
        <dbReference type="EMBL" id="MFC4671338.1"/>
    </source>
</evidence>
<dbReference type="PANTHER" id="PTHR47359">
    <property type="entry name" value="PEPTIDOGLYCAN DL-ENDOPEPTIDASE CWLO"/>
    <property type="match status" value="1"/>
</dbReference>
<keyword evidence="2" id="KW-0645">Protease</keyword>
<organism evidence="6 7">
    <name type="scientific">Seohaeicola nanhaiensis</name>
    <dbReference type="NCBI Taxonomy" id="1387282"/>
    <lineage>
        <taxon>Bacteria</taxon>
        <taxon>Pseudomonadati</taxon>
        <taxon>Pseudomonadota</taxon>
        <taxon>Alphaproteobacteria</taxon>
        <taxon>Rhodobacterales</taxon>
        <taxon>Roseobacteraceae</taxon>
        <taxon>Seohaeicola</taxon>
    </lineage>
</organism>
<dbReference type="RefSeq" id="WP_380721775.1">
    <property type="nucleotide sequence ID" value="NZ_JBHSGI010000033.1"/>
</dbReference>
<dbReference type="PANTHER" id="PTHR47359:SF3">
    <property type="entry name" value="NLP_P60 DOMAIN-CONTAINING PROTEIN-RELATED"/>
    <property type="match status" value="1"/>
</dbReference>
<dbReference type="Proteomes" id="UP001595973">
    <property type="component" value="Unassembled WGS sequence"/>
</dbReference>
<dbReference type="Pfam" id="PF00877">
    <property type="entry name" value="NLPC_P60"/>
    <property type="match status" value="1"/>
</dbReference>
<evidence type="ECO:0000256" key="2">
    <source>
        <dbReference type="ARBA" id="ARBA00022670"/>
    </source>
</evidence>
<accession>A0ABV9KMY6</accession>
<keyword evidence="7" id="KW-1185">Reference proteome</keyword>
<dbReference type="InterPro" id="IPR041382">
    <property type="entry name" value="SH3_16"/>
</dbReference>
<dbReference type="Pfam" id="PF18348">
    <property type="entry name" value="SH3_16"/>
    <property type="match status" value="1"/>
</dbReference>
<dbReference type="EMBL" id="JBHSGI010000033">
    <property type="protein sequence ID" value="MFC4671338.1"/>
    <property type="molecule type" value="Genomic_DNA"/>
</dbReference>
<reference evidence="7" key="1">
    <citation type="journal article" date="2019" name="Int. J. Syst. Evol. Microbiol.">
        <title>The Global Catalogue of Microorganisms (GCM) 10K type strain sequencing project: providing services to taxonomists for standard genome sequencing and annotation.</title>
        <authorList>
            <consortium name="The Broad Institute Genomics Platform"/>
            <consortium name="The Broad Institute Genome Sequencing Center for Infectious Disease"/>
            <person name="Wu L."/>
            <person name="Ma J."/>
        </authorList>
    </citation>
    <scope>NUCLEOTIDE SEQUENCE [LARGE SCALE GENOMIC DNA]</scope>
    <source>
        <strain evidence="7">CGMCC 4.7283</strain>
    </source>
</reference>
<comment type="similarity">
    <text evidence="1">Belongs to the peptidase C40 family.</text>
</comment>
<evidence type="ECO:0000259" key="5">
    <source>
        <dbReference type="PROSITE" id="PS51935"/>
    </source>
</evidence>
<feature type="domain" description="NlpC/P60" evidence="5">
    <location>
        <begin position="153"/>
        <end position="272"/>
    </location>
</feature>
<gene>
    <name evidence="6" type="ORF">ACFO5X_22490</name>
</gene>
<evidence type="ECO:0000256" key="3">
    <source>
        <dbReference type="ARBA" id="ARBA00022801"/>
    </source>
</evidence>
<dbReference type="PROSITE" id="PS51935">
    <property type="entry name" value="NLPC_P60"/>
    <property type="match status" value="1"/>
</dbReference>
<dbReference type="InterPro" id="IPR038765">
    <property type="entry name" value="Papain-like_cys_pep_sf"/>
</dbReference>
<proteinExistence type="inferred from homology"/>
<dbReference type="SUPFAM" id="SSF54001">
    <property type="entry name" value="Cysteine proteinases"/>
    <property type="match status" value="1"/>
</dbReference>
<dbReference type="InterPro" id="IPR000064">
    <property type="entry name" value="NLP_P60_dom"/>
</dbReference>
<keyword evidence="4" id="KW-0788">Thiol protease</keyword>
<name>A0ABV9KMY6_9RHOB</name>
<dbReference type="InterPro" id="IPR051794">
    <property type="entry name" value="PG_Endopeptidase_C40"/>
</dbReference>